<name>A0A564S9D8_9FIRM</name>
<accession>A0A564S9D8</accession>
<keyword evidence="2" id="KW-0673">Quorum sensing</keyword>
<evidence type="ECO:0000256" key="5">
    <source>
        <dbReference type="ARBA" id="ARBA00022801"/>
    </source>
</evidence>
<proteinExistence type="predicted"/>
<keyword evidence="3" id="KW-0645">Protease</keyword>
<dbReference type="EMBL" id="CABHNM010000010">
    <property type="protein sequence ID" value="VUW91669.1"/>
    <property type="molecule type" value="Genomic_DNA"/>
</dbReference>
<dbReference type="InterPro" id="IPR006741">
    <property type="entry name" value="AgrB"/>
</dbReference>
<dbReference type="RefSeq" id="WP_144099706.1">
    <property type="nucleotide sequence ID" value="NZ_CABHNM010000010.1"/>
</dbReference>
<gene>
    <name evidence="9" type="ORF">DLSSTS7063_00352</name>
</gene>
<feature type="transmembrane region" description="Helical" evidence="8">
    <location>
        <begin position="86"/>
        <end position="111"/>
    </location>
</feature>
<keyword evidence="6 8" id="KW-1133">Transmembrane helix</keyword>
<dbReference type="GO" id="GO:0008233">
    <property type="term" value="F:peptidase activity"/>
    <property type="evidence" value="ECO:0007669"/>
    <property type="project" value="UniProtKB-KW"/>
</dbReference>
<reference evidence="9 10" key="1">
    <citation type="submission" date="2019-07" db="EMBL/GenBank/DDBJ databases">
        <authorList>
            <person name="Hibberd C M."/>
            <person name="Gehrig L. J."/>
            <person name="Chang H.-W."/>
            <person name="Venkatesh S."/>
        </authorList>
    </citation>
    <scope>NUCLEOTIDE SEQUENCE [LARGE SCALE GENOMIC DNA]</scope>
    <source>
        <strain evidence="9">Dorea_longicatena_SSTS_Bg7063</strain>
    </source>
</reference>
<evidence type="ECO:0000256" key="8">
    <source>
        <dbReference type="SAM" id="Phobius"/>
    </source>
</evidence>
<feature type="transmembrane region" description="Helical" evidence="8">
    <location>
        <begin position="56"/>
        <end position="74"/>
    </location>
</feature>
<feature type="transmembrane region" description="Helical" evidence="8">
    <location>
        <begin position="28"/>
        <end position="49"/>
    </location>
</feature>
<keyword evidence="4 8" id="KW-0812">Transmembrane</keyword>
<dbReference type="Proteomes" id="UP000398619">
    <property type="component" value="Unassembled WGS sequence"/>
</dbReference>
<dbReference type="GO" id="GO:0016020">
    <property type="term" value="C:membrane"/>
    <property type="evidence" value="ECO:0007669"/>
    <property type="project" value="InterPro"/>
</dbReference>
<evidence type="ECO:0000313" key="10">
    <source>
        <dbReference type="Proteomes" id="UP000398619"/>
    </source>
</evidence>
<keyword evidence="1" id="KW-1003">Cell membrane</keyword>
<evidence type="ECO:0000256" key="4">
    <source>
        <dbReference type="ARBA" id="ARBA00022692"/>
    </source>
</evidence>
<dbReference type="SMART" id="SM00793">
    <property type="entry name" value="AgrB"/>
    <property type="match status" value="1"/>
</dbReference>
<keyword evidence="5" id="KW-0378">Hydrolase</keyword>
<dbReference type="AlphaFoldDB" id="A0A564S9D8"/>
<dbReference type="Pfam" id="PF04647">
    <property type="entry name" value="AgrB"/>
    <property type="match status" value="1"/>
</dbReference>
<feature type="transmembrane region" description="Helical" evidence="8">
    <location>
        <begin position="165"/>
        <end position="182"/>
    </location>
</feature>
<evidence type="ECO:0000313" key="9">
    <source>
        <dbReference type="EMBL" id="VUW91669.1"/>
    </source>
</evidence>
<protein>
    <submittedName>
        <fullName evidence="9">Putative accessory gene regulator protein</fullName>
    </submittedName>
</protein>
<evidence type="ECO:0000256" key="3">
    <source>
        <dbReference type="ARBA" id="ARBA00022670"/>
    </source>
</evidence>
<evidence type="ECO:0000256" key="2">
    <source>
        <dbReference type="ARBA" id="ARBA00022654"/>
    </source>
</evidence>
<evidence type="ECO:0000256" key="1">
    <source>
        <dbReference type="ARBA" id="ARBA00022475"/>
    </source>
</evidence>
<keyword evidence="7 8" id="KW-0472">Membrane</keyword>
<organism evidence="9 10">
    <name type="scientific">Dorea longicatena</name>
    <dbReference type="NCBI Taxonomy" id="88431"/>
    <lineage>
        <taxon>Bacteria</taxon>
        <taxon>Bacillati</taxon>
        <taxon>Bacillota</taxon>
        <taxon>Clostridia</taxon>
        <taxon>Lachnospirales</taxon>
        <taxon>Lachnospiraceae</taxon>
        <taxon>Dorea</taxon>
    </lineage>
</organism>
<evidence type="ECO:0000256" key="6">
    <source>
        <dbReference type="ARBA" id="ARBA00022989"/>
    </source>
</evidence>
<sequence>MCYLAEKLTSYVINNSRYDEAEYNILKYGFQVGIELIICMSVNMLFAIHFHMMEEFVILIFVLGSVRSYCGGFHFKRYRSCFLGSSIFICGILLSVKWFDFSMIVMWIMIIQSSSYILKRKPVENPNKRLDINEKQYYGQKLKKNIFILYCVSLALFSMQKKTDIAIIGLTLTFIAISMIVGERLMDKK</sequence>
<dbReference type="GO" id="GO:0009372">
    <property type="term" value="P:quorum sensing"/>
    <property type="evidence" value="ECO:0007669"/>
    <property type="project" value="UniProtKB-KW"/>
</dbReference>
<evidence type="ECO:0000256" key="7">
    <source>
        <dbReference type="ARBA" id="ARBA00023136"/>
    </source>
</evidence>
<dbReference type="GO" id="GO:0006508">
    <property type="term" value="P:proteolysis"/>
    <property type="evidence" value="ECO:0007669"/>
    <property type="project" value="UniProtKB-KW"/>
</dbReference>